<name>A0A6I1IAU6_9BURK</name>
<dbReference type="EMBL" id="WFLI01000001">
    <property type="protein sequence ID" value="KAB8066839.1"/>
    <property type="molecule type" value="Genomic_DNA"/>
</dbReference>
<dbReference type="InterPro" id="IPR000182">
    <property type="entry name" value="GNAT_dom"/>
</dbReference>
<dbReference type="Pfam" id="PF00583">
    <property type="entry name" value="Acetyltransf_1"/>
    <property type="match status" value="1"/>
</dbReference>
<evidence type="ECO:0000256" key="2">
    <source>
        <dbReference type="ARBA" id="ARBA00023315"/>
    </source>
</evidence>
<evidence type="ECO:0000259" key="3">
    <source>
        <dbReference type="PROSITE" id="PS51186"/>
    </source>
</evidence>
<dbReference type="PANTHER" id="PTHR43877">
    <property type="entry name" value="AMINOALKYLPHOSPHONATE N-ACETYLTRANSFERASE-RELATED-RELATED"/>
    <property type="match status" value="1"/>
</dbReference>
<dbReference type="Proteomes" id="UP000468717">
    <property type="component" value="Unassembled WGS sequence"/>
</dbReference>
<evidence type="ECO:0000256" key="1">
    <source>
        <dbReference type="ARBA" id="ARBA00022679"/>
    </source>
</evidence>
<reference evidence="4 5" key="1">
    <citation type="submission" date="2019-10" db="EMBL/GenBank/DDBJ databases">
        <title>Three novel species isolated from a subtropical stream in China.</title>
        <authorList>
            <person name="Lu H."/>
        </authorList>
    </citation>
    <scope>NUCLEOTIDE SEQUENCE [LARGE SCALE GENOMIC DNA]</scope>
    <source>
        <strain evidence="4 5">FT13W</strain>
    </source>
</reference>
<dbReference type="InterPro" id="IPR016181">
    <property type="entry name" value="Acyl_CoA_acyltransferase"/>
</dbReference>
<gene>
    <name evidence="4" type="ORF">GCN75_00800</name>
</gene>
<dbReference type="InterPro" id="IPR050832">
    <property type="entry name" value="Bact_Acetyltransf"/>
</dbReference>
<dbReference type="SUPFAM" id="SSF55729">
    <property type="entry name" value="Acyl-CoA N-acyltransferases (Nat)"/>
    <property type="match status" value="1"/>
</dbReference>
<dbReference type="CDD" id="cd04301">
    <property type="entry name" value="NAT_SF"/>
    <property type="match status" value="1"/>
</dbReference>
<proteinExistence type="predicted"/>
<dbReference type="Gene3D" id="3.40.630.30">
    <property type="match status" value="1"/>
</dbReference>
<dbReference type="GO" id="GO:0016747">
    <property type="term" value="F:acyltransferase activity, transferring groups other than amino-acyl groups"/>
    <property type="evidence" value="ECO:0007669"/>
    <property type="project" value="InterPro"/>
</dbReference>
<keyword evidence="1 4" id="KW-0808">Transferase</keyword>
<dbReference type="PROSITE" id="PS51186">
    <property type="entry name" value="GNAT"/>
    <property type="match status" value="1"/>
</dbReference>
<evidence type="ECO:0000313" key="4">
    <source>
        <dbReference type="EMBL" id="KAB8066839.1"/>
    </source>
</evidence>
<protein>
    <submittedName>
        <fullName evidence="4">GNAT family N-acetyltransferase</fullName>
    </submittedName>
</protein>
<sequence>MNHILIRPTSAADWPALKSTRLAALLDAPTAFGASHASAARFSDADWQQRAVSTPQRTFFLAFDGGQAIGLAAQVVGANGECHLIAMWVHPEYRGLDVARKLVDAVKQCAVDNGHPRLVLDVAPENTRAAAFYQKQGFVFLPEWEPLESHPHIQVQKMEWLAAA</sequence>
<feature type="domain" description="N-acetyltransferase" evidence="3">
    <location>
        <begin position="4"/>
        <end position="153"/>
    </location>
</feature>
<organism evidence="4 5">
    <name type="scientific">Janthinobacterium violaceinigrum</name>
    <dbReference type="NCBI Taxonomy" id="2654252"/>
    <lineage>
        <taxon>Bacteria</taxon>
        <taxon>Pseudomonadati</taxon>
        <taxon>Pseudomonadota</taxon>
        <taxon>Betaproteobacteria</taxon>
        <taxon>Burkholderiales</taxon>
        <taxon>Oxalobacteraceae</taxon>
        <taxon>Janthinobacterium</taxon>
    </lineage>
</organism>
<dbReference type="AlphaFoldDB" id="A0A6I1IAU6"/>
<accession>A0A6I1IAU6</accession>
<dbReference type="RefSeq" id="WP_152280906.1">
    <property type="nucleotide sequence ID" value="NZ_WFLI01000001.1"/>
</dbReference>
<keyword evidence="2" id="KW-0012">Acyltransferase</keyword>
<evidence type="ECO:0000313" key="5">
    <source>
        <dbReference type="Proteomes" id="UP000468717"/>
    </source>
</evidence>
<comment type="caution">
    <text evidence="4">The sequence shown here is derived from an EMBL/GenBank/DDBJ whole genome shotgun (WGS) entry which is preliminary data.</text>
</comment>
<keyword evidence="5" id="KW-1185">Reference proteome</keyword>
<dbReference type="PANTHER" id="PTHR43877:SF2">
    <property type="entry name" value="AMINOALKYLPHOSPHONATE N-ACETYLTRANSFERASE-RELATED"/>
    <property type="match status" value="1"/>
</dbReference>